<keyword evidence="4" id="KW-1185">Reference proteome</keyword>
<comment type="caution">
    <text evidence="2">The sequence shown here is derived from an EMBL/GenBank/DDBJ whole genome shotgun (WGS) entry which is preliminary data.</text>
</comment>
<dbReference type="RefSeq" id="WP_071027422.1">
    <property type="nucleotide sequence ID" value="NZ_MLQM01000084.1"/>
</dbReference>
<reference evidence="3 5" key="2">
    <citation type="journal article" date="2017" name="Int. J. Syst. Evol. Microbiol.">
        <title>Mycobacterium talmoniae sp. nov., a slowly growing mycobacterium isolated from human respiratory samples.</title>
        <authorList>
            <person name="Davidson R.M."/>
            <person name="DeGroote M.A."/>
            <person name="Marola J.L."/>
            <person name="Buss S."/>
            <person name="Jones V."/>
            <person name="McNeil M.R."/>
            <person name="Freifeld A.G."/>
            <person name="Elaine Epperson L."/>
            <person name="Hasan N.A."/>
            <person name="Jackson M."/>
            <person name="Iwen P.C."/>
            <person name="Salfinger M."/>
            <person name="Strong M."/>
        </authorList>
    </citation>
    <scope>NUCLEOTIDE SEQUENCE [LARGE SCALE GENOMIC DNA]</scope>
    <source>
        <strain evidence="3 5">ATCC BAA-2683</strain>
    </source>
</reference>
<name>A0A1S1NKL8_9MYCO</name>
<proteinExistence type="predicted"/>
<gene>
    <name evidence="2" type="ORF">BKN37_15590</name>
    <name evidence="3" type="ORF">C1Y40_04602</name>
</gene>
<feature type="region of interest" description="Disordered" evidence="1">
    <location>
        <begin position="1"/>
        <end position="27"/>
    </location>
</feature>
<evidence type="ECO:0000256" key="1">
    <source>
        <dbReference type="SAM" id="MobiDB-lite"/>
    </source>
</evidence>
<protein>
    <submittedName>
        <fullName evidence="2">Uncharacterized protein</fullName>
    </submittedName>
</protein>
<evidence type="ECO:0000313" key="2">
    <source>
        <dbReference type="EMBL" id="OHV03039.1"/>
    </source>
</evidence>
<evidence type="ECO:0000313" key="4">
    <source>
        <dbReference type="Proteomes" id="UP000179734"/>
    </source>
</evidence>
<evidence type="ECO:0000313" key="5">
    <source>
        <dbReference type="Proteomes" id="UP000238296"/>
    </source>
</evidence>
<accession>A0A1S1NKL8</accession>
<evidence type="ECO:0000313" key="3">
    <source>
        <dbReference type="EMBL" id="PQM45243.1"/>
    </source>
</evidence>
<dbReference type="Proteomes" id="UP000238296">
    <property type="component" value="Unassembled WGS sequence"/>
</dbReference>
<sequence>MSLYSQTEPANPVDAVKNARSPAESTQSATAVLITEQEVLFGTAAAVRAPRTGAGQRFTRAVQQMLMGLVAWVSDPRPHYPNTRDYLEPSRMAREMLRL</sequence>
<reference evidence="3" key="3">
    <citation type="submission" date="2018-01" db="EMBL/GenBank/DDBJ databases">
        <authorList>
            <person name="Gaut B.S."/>
            <person name="Morton B.R."/>
            <person name="Clegg M.T."/>
            <person name="Duvall M.R."/>
        </authorList>
    </citation>
    <scope>NUCLEOTIDE SEQUENCE</scope>
    <source>
        <strain evidence="3">ATCC BAA-2683</strain>
    </source>
</reference>
<reference evidence="2 4" key="1">
    <citation type="submission" date="2016-10" db="EMBL/GenBank/DDBJ databases">
        <title>Genome sequence of Mycobacterium talmonii.</title>
        <authorList>
            <person name="Greninger A.L."/>
            <person name="Elliott B."/>
            <person name="Vasireddy S."/>
            <person name="Vasireddy R."/>
        </authorList>
    </citation>
    <scope>NUCLEOTIDE SEQUENCE [LARGE SCALE GENOMIC DNA]</scope>
    <source>
        <strain evidence="2">MO-5499</strain>
        <strain evidence="4">NE-TNMC-100812</strain>
    </source>
</reference>
<dbReference type="Proteomes" id="UP000179734">
    <property type="component" value="Unassembled WGS sequence"/>
</dbReference>
<dbReference type="EMBL" id="MLQM01000084">
    <property type="protein sequence ID" value="OHV03039.1"/>
    <property type="molecule type" value="Genomic_DNA"/>
</dbReference>
<dbReference type="EMBL" id="PPEA01000658">
    <property type="protein sequence ID" value="PQM45243.1"/>
    <property type="molecule type" value="Genomic_DNA"/>
</dbReference>
<organism evidence="2 4">
    <name type="scientific">Mycobacterium talmoniae</name>
    <dbReference type="NCBI Taxonomy" id="1858794"/>
    <lineage>
        <taxon>Bacteria</taxon>
        <taxon>Bacillati</taxon>
        <taxon>Actinomycetota</taxon>
        <taxon>Actinomycetes</taxon>
        <taxon>Mycobacteriales</taxon>
        <taxon>Mycobacteriaceae</taxon>
        <taxon>Mycobacterium</taxon>
    </lineage>
</organism>
<dbReference type="AlphaFoldDB" id="A0A1S1NKL8"/>